<accession>A0AAD9XMB6</accession>
<evidence type="ECO:0000313" key="1">
    <source>
        <dbReference type="EMBL" id="KAK2661926.1"/>
    </source>
</evidence>
<comment type="caution">
    <text evidence="1">The sequence shown here is derived from an EMBL/GenBank/DDBJ whole genome shotgun (WGS) entry which is preliminary data.</text>
</comment>
<protein>
    <submittedName>
        <fullName evidence="1">Uncharacterized protein</fullName>
    </submittedName>
</protein>
<sequence>MNDDTDIGSFNLKCLCGISYRCLTSWTDSNLGSTFGVVIIIGDIGIMDFSDGLIPRCVQGRK</sequence>
<reference evidence="1" key="1">
    <citation type="journal article" date="2023" name="Plant J.">
        <title>Genome sequences and population genomics provide insights into the demographic history, inbreeding, and mutation load of two 'living fossil' tree species of Dipteronia.</title>
        <authorList>
            <person name="Feng Y."/>
            <person name="Comes H.P."/>
            <person name="Chen J."/>
            <person name="Zhu S."/>
            <person name="Lu R."/>
            <person name="Zhang X."/>
            <person name="Li P."/>
            <person name="Qiu J."/>
            <person name="Olsen K.M."/>
            <person name="Qiu Y."/>
        </authorList>
    </citation>
    <scope>NUCLEOTIDE SEQUENCE</scope>
    <source>
        <strain evidence="1">KIB01</strain>
    </source>
</reference>
<dbReference type="AlphaFoldDB" id="A0AAD9XMB6"/>
<dbReference type="Proteomes" id="UP001280121">
    <property type="component" value="Unassembled WGS sequence"/>
</dbReference>
<proteinExistence type="predicted"/>
<evidence type="ECO:0000313" key="2">
    <source>
        <dbReference type="Proteomes" id="UP001280121"/>
    </source>
</evidence>
<name>A0AAD9XMB6_9ROSI</name>
<gene>
    <name evidence="1" type="ORF">Ddye_000500</name>
</gene>
<keyword evidence="2" id="KW-1185">Reference proteome</keyword>
<dbReference type="EMBL" id="JANJYI010000001">
    <property type="protein sequence ID" value="KAK2661926.1"/>
    <property type="molecule type" value="Genomic_DNA"/>
</dbReference>
<organism evidence="1 2">
    <name type="scientific">Dipteronia dyeriana</name>
    <dbReference type="NCBI Taxonomy" id="168575"/>
    <lineage>
        <taxon>Eukaryota</taxon>
        <taxon>Viridiplantae</taxon>
        <taxon>Streptophyta</taxon>
        <taxon>Embryophyta</taxon>
        <taxon>Tracheophyta</taxon>
        <taxon>Spermatophyta</taxon>
        <taxon>Magnoliopsida</taxon>
        <taxon>eudicotyledons</taxon>
        <taxon>Gunneridae</taxon>
        <taxon>Pentapetalae</taxon>
        <taxon>rosids</taxon>
        <taxon>malvids</taxon>
        <taxon>Sapindales</taxon>
        <taxon>Sapindaceae</taxon>
        <taxon>Hippocastanoideae</taxon>
        <taxon>Acereae</taxon>
        <taxon>Dipteronia</taxon>
    </lineage>
</organism>